<accession>A0A7C2R3W4</accession>
<evidence type="ECO:0000313" key="2">
    <source>
        <dbReference type="EMBL" id="HER40413.1"/>
    </source>
</evidence>
<dbReference type="Proteomes" id="UP000885753">
    <property type="component" value="Unassembled WGS sequence"/>
</dbReference>
<evidence type="ECO:0000259" key="1">
    <source>
        <dbReference type="Pfam" id="PF08874"/>
    </source>
</evidence>
<organism evidence="2">
    <name type="scientific">Salinimicrobium catena</name>
    <dbReference type="NCBI Taxonomy" id="390640"/>
    <lineage>
        <taxon>Bacteria</taxon>
        <taxon>Pseudomonadati</taxon>
        <taxon>Bacteroidota</taxon>
        <taxon>Flavobacteriia</taxon>
        <taxon>Flavobacteriales</taxon>
        <taxon>Flavobacteriaceae</taxon>
        <taxon>Salinimicrobium</taxon>
    </lineage>
</organism>
<proteinExistence type="predicted"/>
<gene>
    <name evidence="2" type="ORF">ENO10_04250</name>
</gene>
<name>A0A7C2R3W4_9FLAO</name>
<feature type="domain" description="DUF1835" evidence="1">
    <location>
        <begin position="8"/>
        <end position="115"/>
    </location>
</feature>
<protein>
    <submittedName>
        <fullName evidence="2">DUF1835 domain-containing protein</fullName>
    </submittedName>
</protein>
<sequence length="194" mass="22693">MEDKKLLHITNGDDLAQKFVEMKLPGDLITWREMLCEGPASQDVGDAEFLKLRRKFLKENYGISKQEYQEKFVTELDKLAAINNYDEIVLWFEFDLFSHMNVLAVIAFLLQNKKHDPLSLVCSRKLEGEEEMVPLSELSEENLQKHYEQRIPLTDDDVRTAELIWELYCSKNPKRLTGEINKSTNFEYLASSIR</sequence>
<dbReference type="InterPro" id="IPR014973">
    <property type="entry name" value="DUF1835"/>
</dbReference>
<comment type="caution">
    <text evidence="2">The sequence shown here is derived from an EMBL/GenBank/DDBJ whole genome shotgun (WGS) entry which is preliminary data.</text>
</comment>
<feature type="non-terminal residue" evidence="2">
    <location>
        <position position="194"/>
    </location>
</feature>
<dbReference type="EMBL" id="DSEE01000313">
    <property type="protein sequence ID" value="HER40413.1"/>
    <property type="molecule type" value="Genomic_DNA"/>
</dbReference>
<dbReference type="Pfam" id="PF08874">
    <property type="entry name" value="DUF1835"/>
    <property type="match status" value="1"/>
</dbReference>
<dbReference type="AlphaFoldDB" id="A0A7C2R3W4"/>
<reference evidence="2" key="1">
    <citation type="journal article" date="2020" name="mSystems">
        <title>Genome- and Community-Level Interaction Insights into Carbon Utilization and Element Cycling Functions of Hydrothermarchaeota in Hydrothermal Sediment.</title>
        <authorList>
            <person name="Zhou Z."/>
            <person name="Liu Y."/>
            <person name="Xu W."/>
            <person name="Pan J."/>
            <person name="Luo Z.H."/>
            <person name="Li M."/>
        </authorList>
    </citation>
    <scope>NUCLEOTIDE SEQUENCE [LARGE SCALE GENOMIC DNA]</scope>
    <source>
        <strain evidence="2">SpSt-1235</strain>
    </source>
</reference>